<keyword evidence="7" id="KW-0458">Lysosome</keyword>
<evidence type="ECO:0000256" key="10">
    <source>
        <dbReference type="PIRSR" id="PIRSR002419-1"/>
    </source>
</evidence>
<dbReference type="CDD" id="cd03156">
    <property type="entry name" value="uroplakin_I_like_LEL"/>
    <property type="match status" value="1"/>
</dbReference>
<feature type="disulfide bond" evidence="10">
    <location>
        <begin position="164"/>
        <end position="210"/>
    </location>
</feature>
<dbReference type="AlphaFoldDB" id="A0AAD1WK12"/>
<evidence type="ECO:0000256" key="7">
    <source>
        <dbReference type="ARBA" id="ARBA00023228"/>
    </source>
</evidence>
<evidence type="ECO:0000256" key="11">
    <source>
        <dbReference type="RuleBase" id="RU361218"/>
    </source>
</evidence>
<gene>
    <name evidence="12" type="ORF">PECUL_23A018392</name>
</gene>
<feature type="transmembrane region" description="Helical" evidence="11">
    <location>
        <begin position="65"/>
        <end position="85"/>
    </location>
</feature>
<protein>
    <recommendedName>
        <fullName evidence="11">Tetraspanin</fullName>
    </recommendedName>
</protein>
<dbReference type="SUPFAM" id="SSF48652">
    <property type="entry name" value="Tetraspanin"/>
    <property type="match status" value="1"/>
</dbReference>
<dbReference type="PIRSF" id="PIRSF002419">
    <property type="entry name" value="Tetraspanin"/>
    <property type="match status" value="1"/>
</dbReference>
<accession>A0AAD1WK12</accession>
<keyword evidence="6" id="KW-0325">Glycoprotein</keyword>
<evidence type="ECO:0000256" key="4">
    <source>
        <dbReference type="ARBA" id="ARBA00022989"/>
    </source>
</evidence>
<feature type="transmembrane region" description="Helical" evidence="11">
    <location>
        <begin position="224"/>
        <end position="248"/>
    </location>
</feature>
<feature type="disulfide bond" evidence="10">
    <location>
        <begin position="165"/>
        <end position="190"/>
    </location>
</feature>
<evidence type="ECO:0000256" key="2">
    <source>
        <dbReference type="ARBA" id="ARBA00006840"/>
    </source>
</evidence>
<feature type="transmembrane region" description="Helical" evidence="11">
    <location>
        <begin position="20"/>
        <end position="45"/>
    </location>
</feature>
<comment type="function">
    <text evidence="9">Structural component of specialized membrane microdomains known as tetraspanin-enriched microdomains (TERMs), which act as platforms for receptor clustering and signaling. Participates thereby in diverse biological functions such as cell signal transduction, adhesion, migration and protein trafficking. Regulates neuronal differentiation in response to NGF by facilitating NGF-mediated activation of NTRK1/TRKA receptor tyrosine kinase and subsequent downstream signaling pathways. Plays a role in the inhibition of TNFalpha-induced apoptosis. Mechanistically, inhibits the NF-kappa-B signaling pathway by blocking phosphorylation of CHUK. Also promotes the stability of the thiamine transporter 1/SLC19A2 in intestinal epithelial cells leading to an increase of thiamine uptake process.</text>
</comment>
<dbReference type="PRINTS" id="PR00259">
    <property type="entry name" value="TMFOUR"/>
</dbReference>
<comment type="similarity">
    <text evidence="2 11">Belongs to the tetraspanin (TM4SF) family.</text>
</comment>
<evidence type="ECO:0000313" key="13">
    <source>
        <dbReference type="Proteomes" id="UP001295444"/>
    </source>
</evidence>
<name>A0AAD1WK12_PELCU</name>
<dbReference type="EMBL" id="OW240919">
    <property type="protein sequence ID" value="CAH2310678.1"/>
    <property type="molecule type" value="Genomic_DNA"/>
</dbReference>
<evidence type="ECO:0000256" key="1">
    <source>
        <dbReference type="ARBA" id="ARBA00004155"/>
    </source>
</evidence>
<dbReference type="GO" id="GO:0005765">
    <property type="term" value="C:lysosomal membrane"/>
    <property type="evidence" value="ECO:0007669"/>
    <property type="project" value="UniProtKB-SubCell"/>
</dbReference>
<evidence type="ECO:0000256" key="3">
    <source>
        <dbReference type="ARBA" id="ARBA00022692"/>
    </source>
</evidence>
<feature type="transmembrane region" description="Helical" evidence="11">
    <location>
        <begin position="97"/>
        <end position="121"/>
    </location>
</feature>
<dbReference type="PANTHER" id="PTHR19282">
    <property type="entry name" value="TETRASPANIN"/>
    <property type="match status" value="1"/>
</dbReference>
<dbReference type="InterPro" id="IPR000301">
    <property type="entry name" value="Tetraspanin_animals"/>
</dbReference>
<keyword evidence="10" id="KW-1015">Disulfide bond</keyword>
<feature type="non-terminal residue" evidence="12">
    <location>
        <position position="1"/>
    </location>
</feature>
<keyword evidence="4 11" id="KW-1133">Transmembrane helix</keyword>
<organism evidence="12 13">
    <name type="scientific">Pelobates cultripes</name>
    <name type="common">Western spadefoot toad</name>
    <dbReference type="NCBI Taxonomy" id="61616"/>
    <lineage>
        <taxon>Eukaryota</taxon>
        <taxon>Metazoa</taxon>
        <taxon>Chordata</taxon>
        <taxon>Craniata</taxon>
        <taxon>Vertebrata</taxon>
        <taxon>Euteleostomi</taxon>
        <taxon>Amphibia</taxon>
        <taxon>Batrachia</taxon>
        <taxon>Anura</taxon>
        <taxon>Pelobatoidea</taxon>
        <taxon>Pelobatidae</taxon>
        <taxon>Pelobates</taxon>
    </lineage>
</organism>
<evidence type="ECO:0000313" key="12">
    <source>
        <dbReference type="EMBL" id="CAH2310678.1"/>
    </source>
</evidence>
<proteinExistence type="inferred from homology"/>
<evidence type="ECO:0000256" key="5">
    <source>
        <dbReference type="ARBA" id="ARBA00023136"/>
    </source>
</evidence>
<dbReference type="Proteomes" id="UP001295444">
    <property type="component" value="Chromosome 08"/>
</dbReference>
<keyword evidence="13" id="KW-1185">Reference proteome</keyword>
<evidence type="ECO:0000256" key="8">
    <source>
        <dbReference type="ARBA" id="ARBA00046464"/>
    </source>
</evidence>
<reference evidence="12" key="1">
    <citation type="submission" date="2022-03" db="EMBL/GenBank/DDBJ databases">
        <authorList>
            <person name="Alioto T."/>
            <person name="Alioto T."/>
            <person name="Gomez Garrido J."/>
        </authorList>
    </citation>
    <scope>NUCLEOTIDE SEQUENCE</scope>
</reference>
<dbReference type="Gene3D" id="1.10.1450.10">
    <property type="entry name" value="Tetraspanin"/>
    <property type="match status" value="1"/>
</dbReference>
<dbReference type="Pfam" id="PF00335">
    <property type="entry name" value="Tetraspanin"/>
    <property type="match status" value="1"/>
</dbReference>
<comment type="subunit">
    <text evidence="8">Interacts with SLC19A2. Interacts with NTRK1/TRKA.</text>
</comment>
<keyword evidence="3 11" id="KW-0812">Transmembrane</keyword>
<dbReference type="InterPro" id="IPR008952">
    <property type="entry name" value="Tetraspanin_EC2_sf"/>
</dbReference>
<feature type="non-terminal residue" evidence="12">
    <location>
        <position position="254"/>
    </location>
</feature>
<evidence type="ECO:0000256" key="6">
    <source>
        <dbReference type="ARBA" id="ARBA00023180"/>
    </source>
</evidence>
<dbReference type="GO" id="GO:0005886">
    <property type="term" value="C:plasma membrane"/>
    <property type="evidence" value="ECO:0007669"/>
    <property type="project" value="TreeGrafter"/>
</dbReference>
<keyword evidence="5 11" id="KW-0472">Membrane</keyword>
<dbReference type="PROSITE" id="PS00421">
    <property type="entry name" value="TM4_1"/>
    <property type="match status" value="1"/>
</dbReference>
<dbReference type="PANTHER" id="PTHR19282:SF216">
    <property type="entry name" value="TETRASPANIN-1"/>
    <property type="match status" value="1"/>
</dbReference>
<sequence>WTPNYSFQDKTMGFFTCIKLIMVVFNLLIFLGGGVLLGVGIWATVDSNSFVHIFVSISAETATQILNVACLLIAIGAVLVVISFLGCYGAQQESQCLLITFFTVILIIFVAQLVGTVIILVNPSKIRQAEDELKTLLKPVLQEEYGTNEQVTKLWNGTMNDLKCCGLSGYEDFINSNYVNLSHVYPSQCCNSTVMTCTKTNAQASDVQGCFESVLALIQKHIPIVGGVAAGICALELAAMMASIYLYCQLDKKQ</sequence>
<evidence type="ECO:0000256" key="9">
    <source>
        <dbReference type="ARBA" id="ARBA00054958"/>
    </source>
</evidence>
<dbReference type="InterPro" id="IPR018503">
    <property type="entry name" value="Tetraspanin_CS"/>
</dbReference>
<dbReference type="InterPro" id="IPR018499">
    <property type="entry name" value="Tetraspanin/Peripherin"/>
</dbReference>
<comment type="subcellular location">
    <subcellularLocation>
        <location evidence="1">Lysosome membrane</location>
        <topology evidence="1">Multi-pass membrane protein</topology>
    </subcellularLocation>
    <subcellularLocation>
        <location evidence="11">Membrane</location>
        <topology evidence="11">Multi-pass membrane protein</topology>
    </subcellularLocation>
</comment>